<dbReference type="InterPro" id="IPR017804">
    <property type="entry name" value="MeTrfase_EgtD-like"/>
</dbReference>
<evidence type="ECO:0000256" key="1">
    <source>
        <dbReference type="ARBA" id="ARBA00022603"/>
    </source>
</evidence>
<dbReference type="PIRSF" id="PIRSF018005">
    <property type="entry name" value="UCP018005"/>
    <property type="match status" value="1"/>
</dbReference>
<organism evidence="4 5">
    <name type="scientific">Stenotrophomonas forensis</name>
    <dbReference type="NCBI Taxonomy" id="2871169"/>
    <lineage>
        <taxon>Bacteria</taxon>
        <taxon>Pseudomonadati</taxon>
        <taxon>Pseudomonadota</taxon>
        <taxon>Gammaproteobacteria</taxon>
        <taxon>Lysobacterales</taxon>
        <taxon>Lysobacteraceae</taxon>
        <taxon>Stenotrophomonas</taxon>
        <taxon>Stenotrophomonas maltophilia group</taxon>
    </lineage>
</organism>
<feature type="domain" description="Histidine-specific methyltransferase SAM-dependent" evidence="3">
    <location>
        <begin position="23"/>
        <end position="322"/>
    </location>
</feature>
<dbReference type="Pfam" id="PF10017">
    <property type="entry name" value="Methyltransf_33"/>
    <property type="match status" value="1"/>
</dbReference>
<evidence type="ECO:0000313" key="5">
    <source>
        <dbReference type="Proteomes" id="UP001216828"/>
    </source>
</evidence>
<evidence type="ECO:0000256" key="2">
    <source>
        <dbReference type="ARBA" id="ARBA00022679"/>
    </source>
</evidence>
<dbReference type="PANTHER" id="PTHR43397:SF1">
    <property type="entry name" value="ERGOTHIONEINE BIOSYNTHESIS PROTEIN 1"/>
    <property type="match status" value="1"/>
</dbReference>
<sequence>MSTVDDALQALTDLTPGRQQILADVVAGLSRPSRQLPSKYFYDARGSRLFEQITQTPEYYPTRTELALLKRVLPDIARTVGPRLHVVELGSGSGRKTALLLAALHDPVAYTPIEISRAALLSSIDHLAPALPEVEMLPVCADFTRPVAVPMPEREPARRLLFFPGSTLGNFEGEDAIALLRAMRQTMGGEGLALVGIDLHKDPALIEAAYNDAQGVTAAFTLNLLARLNREIGSDFDLDGFRHRACYSTARLRIETDLVSRWAQDVHLDGRTFHFAADEPIRVEYSHKYTDDSFEALLQQAGLQVTQRWDADRPAYGLRLLRAVQPAGGPGALQVRRHRYP</sequence>
<dbReference type="Gene3D" id="3.40.50.150">
    <property type="entry name" value="Vaccinia Virus protein VP39"/>
    <property type="match status" value="1"/>
</dbReference>
<reference evidence="4 5" key="1">
    <citation type="submission" date="2021-08" db="EMBL/GenBank/DDBJ databases">
        <title>Stenotrophomonas forensis sp. nov., isolated from contaminated viral transport media.</title>
        <authorList>
            <person name="Nguyen S.V."/>
            <person name="Edwards D."/>
            <person name="Scott S."/>
            <person name="Doss J."/>
            <person name="Merid S."/>
            <person name="Zelaya E."/>
            <person name="Maza C."/>
            <person name="Mann M."/>
            <person name="Hamilton B."/>
            <person name="Blackwell R."/>
            <person name="Tran A."/>
            <person name="Hauser J."/>
        </authorList>
    </citation>
    <scope>NUCLEOTIDE SEQUENCE [LARGE SCALE GENOMIC DNA]</scope>
    <source>
        <strain evidence="4 5">DFS-20110405</strain>
    </source>
</reference>
<dbReference type="Proteomes" id="UP001216828">
    <property type="component" value="Chromosome"/>
</dbReference>
<dbReference type="InterPro" id="IPR035094">
    <property type="entry name" value="EgtD"/>
</dbReference>
<dbReference type="GO" id="GO:0032259">
    <property type="term" value="P:methylation"/>
    <property type="evidence" value="ECO:0007669"/>
    <property type="project" value="UniProtKB-KW"/>
</dbReference>
<dbReference type="NCBIfam" id="TIGR03438">
    <property type="entry name" value="egtD_ergothio"/>
    <property type="match status" value="1"/>
</dbReference>
<protein>
    <submittedName>
        <fullName evidence="4">L-histidine N(Alpha)-methyltransferase</fullName>
        <ecNumber evidence="4">2.1.1.44</ecNumber>
    </submittedName>
</protein>
<keyword evidence="2 4" id="KW-0808">Transferase</keyword>
<gene>
    <name evidence="4" type="primary">egtD</name>
    <name evidence="4" type="ORF">K5L94_21770</name>
</gene>
<dbReference type="InterPro" id="IPR051128">
    <property type="entry name" value="EgtD_Methyltrsf_superfamily"/>
</dbReference>
<evidence type="ECO:0000313" key="4">
    <source>
        <dbReference type="EMBL" id="WDM63675.1"/>
    </source>
</evidence>
<proteinExistence type="predicted"/>
<dbReference type="RefSeq" id="WP_053451191.1">
    <property type="nucleotide sequence ID" value="NZ_CP082270.1"/>
</dbReference>
<name>A0ABY7Y133_9GAMM</name>
<dbReference type="GO" id="GO:0052706">
    <property type="term" value="F:L-histidine N(alpha)-methyltransferase activity"/>
    <property type="evidence" value="ECO:0007669"/>
    <property type="project" value="UniProtKB-EC"/>
</dbReference>
<dbReference type="EC" id="2.1.1.44" evidence="4"/>
<dbReference type="PANTHER" id="PTHR43397">
    <property type="entry name" value="ERGOTHIONEINE BIOSYNTHESIS PROTEIN 1"/>
    <property type="match status" value="1"/>
</dbReference>
<dbReference type="SUPFAM" id="SSF53335">
    <property type="entry name" value="S-adenosyl-L-methionine-dependent methyltransferases"/>
    <property type="match status" value="1"/>
</dbReference>
<keyword evidence="5" id="KW-1185">Reference proteome</keyword>
<dbReference type="InterPro" id="IPR019257">
    <property type="entry name" value="MeTrfase_dom"/>
</dbReference>
<evidence type="ECO:0000259" key="3">
    <source>
        <dbReference type="Pfam" id="PF10017"/>
    </source>
</evidence>
<accession>A0ABY7Y133</accession>
<dbReference type="EMBL" id="CP082270">
    <property type="protein sequence ID" value="WDM63675.1"/>
    <property type="molecule type" value="Genomic_DNA"/>
</dbReference>
<dbReference type="InterPro" id="IPR029063">
    <property type="entry name" value="SAM-dependent_MTases_sf"/>
</dbReference>
<keyword evidence="1 4" id="KW-0489">Methyltransferase</keyword>